<sequence length="457" mass="50994">MTGHSNEPHRPSSSSSSGSNTYSTHKKPHMMIREMVGLSPPSPSSQDQKHLLDGQSISPEPSVRVGDIGRNTRHIWPRKNFMKLLTTGLAIIATALLTSSPASLIFLISNFILIFSRSIWDYSIRDPDSIFSGKWGAPGSGTESRAWYPTDFLRDVFPIPAHSHNDYWRTVPLFSAIHVGCTGVEADVWHFDPDASDAAGSLSLPPPSLGEVGRSELYVGHDLPALTRNRTFQSLYVDPIVELLTLMNPTTPFYNPKADGNKCCPNGIFDTDRKQTLVLLVDVKTDGATTWPLVMVQLQPLRERGWLSYVDDSGEVVMGPVTVVGTGNTLFESIVGNTTFRDAFFDAPLDQMYEDKEYKVDTQYDMYNYTNSFYASASIRKSLGPVWYAAGGVSDFQLHVMRGQIRGAHRRGLKVRYWSLPSWPKGFRNELWKLLLEEGVDYLNVDDLAGVEAFDLM</sequence>
<keyword evidence="4" id="KW-0812">Transmembrane</keyword>
<keyword evidence="4" id="KW-0472">Membrane</keyword>
<protein>
    <recommendedName>
        <fullName evidence="2">Altered inheritance of mitochondria protein 6</fullName>
    </recommendedName>
</protein>
<accession>A0AAD5RZU8</accession>
<dbReference type="PANTHER" id="PTHR31571">
    <property type="entry name" value="ALTERED INHERITANCE OF MITOCHONDRIA PROTEIN 6"/>
    <property type="match status" value="1"/>
</dbReference>
<evidence type="ECO:0000256" key="4">
    <source>
        <dbReference type="SAM" id="Phobius"/>
    </source>
</evidence>
<dbReference type="InterPro" id="IPR051236">
    <property type="entry name" value="HAT_RTT109-like"/>
</dbReference>
<dbReference type="GO" id="GO:0008081">
    <property type="term" value="F:phosphoric diester hydrolase activity"/>
    <property type="evidence" value="ECO:0007669"/>
    <property type="project" value="InterPro"/>
</dbReference>
<comment type="similarity">
    <text evidence="1">Belongs to the AIM6 family.</text>
</comment>
<dbReference type="Proteomes" id="UP001201980">
    <property type="component" value="Unassembled WGS sequence"/>
</dbReference>
<evidence type="ECO:0000256" key="3">
    <source>
        <dbReference type="SAM" id="MobiDB-lite"/>
    </source>
</evidence>
<comment type="caution">
    <text evidence="5">The sequence shown here is derived from an EMBL/GenBank/DDBJ whole genome shotgun (WGS) entry which is preliminary data.</text>
</comment>
<organism evidence="5 6">
    <name type="scientific">Zalerion maritima</name>
    <dbReference type="NCBI Taxonomy" id="339359"/>
    <lineage>
        <taxon>Eukaryota</taxon>
        <taxon>Fungi</taxon>
        <taxon>Dikarya</taxon>
        <taxon>Ascomycota</taxon>
        <taxon>Pezizomycotina</taxon>
        <taxon>Sordariomycetes</taxon>
        <taxon>Lulworthiomycetidae</taxon>
        <taxon>Lulworthiales</taxon>
        <taxon>Lulworthiaceae</taxon>
        <taxon>Zalerion</taxon>
    </lineage>
</organism>
<dbReference type="AlphaFoldDB" id="A0AAD5RZU8"/>
<feature type="region of interest" description="Disordered" evidence="3">
    <location>
        <begin position="1"/>
        <end position="64"/>
    </location>
</feature>
<reference evidence="5" key="1">
    <citation type="submission" date="2022-07" db="EMBL/GenBank/DDBJ databases">
        <title>Draft genome sequence of Zalerion maritima ATCC 34329, a (micro)plastics degrading marine fungus.</title>
        <authorList>
            <person name="Paco A."/>
            <person name="Goncalves M.F.M."/>
            <person name="Rocha-Santos T.A.P."/>
            <person name="Alves A."/>
        </authorList>
    </citation>
    <scope>NUCLEOTIDE SEQUENCE</scope>
    <source>
        <strain evidence="5">ATCC 34329</strain>
    </source>
</reference>
<evidence type="ECO:0000313" key="5">
    <source>
        <dbReference type="EMBL" id="KAJ2906603.1"/>
    </source>
</evidence>
<dbReference type="GO" id="GO:0006629">
    <property type="term" value="P:lipid metabolic process"/>
    <property type="evidence" value="ECO:0007669"/>
    <property type="project" value="InterPro"/>
</dbReference>
<keyword evidence="4" id="KW-1133">Transmembrane helix</keyword>
<dbReference type="PANTHER" id="PTHR31571:SF1">
    <property type="entry name" value="ALTERED INHERITANCE OF MITOCHONDRIA PROTEIN 6"/>
    <property type="match status" value="1"/>
</dbReference>
<evidence type="ECO:0000256" key="1">
    <source>
        <dbReference type="ARBA" id="ARBA00008858"/>
    </source>
</evidence>
<gene>
    <name evidence="5" type="ORF">MKZ38_000858</name>
</gene>
<name>A0AAD5RZU8_9PEZI</name>
<dbReference type="InterPro" id="IPR017946">
    <property type="entry name" value="PLC-like_Pdiesterase_TIM-brl"/>
</dbReference>
<feature type="compositionally biased region" description="Basic and acidic residues" evidence="3">
    <location>
        <begin position="1"/>
        <end position="10"/>
    </location>
</feature>
<evidence type="ECO:0000256" key="2">
    <source>
        <dbReference type="ARBA" id="ARBA00014286"/>
    </source>
</evidence>
<evidence type="ECO:0000313" key="6">
    <source>
        <dbReference type="Proteomes" id="UP001201980"/>
    </source>
</evidence>
<keyword evidence="6" id="KW-1185">Reference proteome</keyword>
<feature type="transmembrane region" description="Helical" evidence="4">
    <location>
        <begin position="80"/>
        <end position="97"/>
    </location>
</feature>
<proteinExistence type="inferred from homology"/>
<dbReference type="SUPFAM" id="SSF51695">
    <property type="entry name" value="PLC-like phosphodiesterases"/>
    <property type="match status" value="1"/>
</dbReference>
<dbReference type="EMBL" id="JAKWBI020000011">
    <property type="protein sequence ID" value="KAJ2906603.1"/>
    <property type="molecule type" value="Genomic_DNA"/>
</dbReference>